<dbReference type="EMBL" id="VFLP01000041">
    <property type="protein sequence ID" value="TRX91907.1"/>
    <property type="molecule type" value="Genomic_DNA"/>
</dbReference>
<feature type="region of interest" description="Disordered" evidence="1">
    <location>
        <begin position="251"/>
        <end position="326"/>
    </location>
</feature>
<name>A0A553HVE9_9PEZI</name>
<feature type="region of interest" description="Disordered" evidence="1">
    <location>
        <begin position="124"/>
        <end position="231"/>
    </location>
</feature>
<organism evidence="2 3">
    <name type="scientific">Xylaria flabelliformis</name>
    <dbReference type="NCBI Taxonomy" id="2512241"/>
    <lineage>
        <taxon>Eukaryota</taxon>
        <taxon>Fungi</taxon>
        <taxon>Dikarya</taxon>
        <taxon>Ascomycota</taxon>
        <taxon>Pezizomycotina</taxon>
        <taxon>Sordariomycetes</taxon>
        <taxon>Xylariomycetidae</taxon>
        <taxon>Xylariales</taxon>
        <taxon>Xylariaceae</taxon>
        <taxon>Xylaria</taxon>
    </lineage>
</organism>
<feature type="compositionally biased region" description="Polar residues" evidence="1">
    <location>
        <begin position="190"/>
        <end position="202"/>
    </location>
</feature>
<evidence type="ECO:0000313" key="3">
    <source>
        <dbReference type="Proteomes" id="UP000319160"/>
    </source>
</evidence>
<comment type="caution">
    <text evidence="2">The sequence shown here is derived from an EMBL/GenBank/DDBJ whole genome shotgun (WGS) entry which is preliminary data.</text>
</comment>
<reference evidence="3" key="1">
    <citation type="submission" date="2019-06" db="EMBL/GenBank/DDBJ databases">
        <title>Draft genome sequence of the griseofulvin-producing fungus Xylaria cubensis strain G536.</title>
        <authorList>
            <person name="Mead M.E."/>
            <person name="Raja H.A."/>
            <person name="Steenwyk J.L."/>
            <person name="Knowles S.L."/>
            <person name="Oberlies N.H."/>
            <person name="Rokas A."/>
        </authorList>
    </citation>
    <scope>NUCLEOTIDE SEQUENCE [LARGE SCALE GENOMIC DNA]</scope>
    <source>
        <strain evidence="3">G536</strain>
    </source>
</reference>
<feature type="region of interest" description="Disordered" evidence="1">
    <location>
        <begin position="1"/>
        <end position="20"/>
    </location>
</feature>
<feature type="compositionally biased region" description="Polar residues" evidence="1">
    <location>
        <begin position="127"/>
        <end position="141"/>
    </location>
</feature>
<proteinExistence type="predicted"/>
<sequence length="358" mass="37329">MTTTIPMAGGEVGAGDVDDGNRGHLSVMAIQSMNEERELSRVGSTTSQSYYTTKVVFRALAATLRPFQAGVWECQSSNQCNKENLSAEHQSVAGGTSQLDHVYKMAPIPVYTNSPITAAKADGITPKTASSSSDVSCKTNKASSSSPTSAYTPSTSTSTSTHTSTYAAAQPGAAPSLPVPTGPALAQPYSAVQPTPTTSIASASPALPQPGSVPVSSLPPPPKAGERYQLPVQTPAPPAATIRYPHQMAIPAPTAPQPSQQRGTSTTAMASSSPHGTRTPFTTTSIDGDGAPNFAHPAGYQQNANASEPDRYQRSAMEQRKLDDDESSIWGAAKKLAQQTGERLAAAESEVWKKINKD</sequence>
<dbReference type="OrthoDB" id="5385910at2759"/>
<feature type="compositionally biased region" description="Basic and acidic residues" evidence="1">
    <location>
        <begin position="308"/>
        <end position="323"/>
    </location>
</feature>
<feature type="compositionally biased region" description="Low complexity" evidence="1">
    <location>
        <begin position="142"/>
        <end position="169"/>
    </location>
</feature>
<evidence type="ECO:0000256" key="1">
    <source>
        <dbReference type="SAM" id="MobiDB-lite"/>
    </source>
</evidence>
<evidence type="ECO:0000313" key="2">
    <source>
        <dbReference type="EMBL" id="TRX91907.1"/>
    </source>
</evidence>
<protein>
    <submittedName>
        <fullName evidence="2">Uncharacterized protein</fullName>
    </submittedName>
</protein>
<dbReference type="AlphaFoldDB" id="A0A553HVE9"/>
<keyword evidence="3" id="KW-1185">Reference proteome</keyword>
<gene>
    <name evidence="2" type="ORF">FHL15_007226</name>
</gene>
<dbReference type="Proteomes" id="UP000319160">
    <property type="component" value="Unassembled WGS sequence"/>
</dbReference>
<accession>A0A553HVE9</accession>
<dbReference type="STRING" id="2512241.A0A553HVE9"/>
<feature type="compositionally biased region" description="Polar residues" evidence="1">
    <location>
        <begin position="257"/>
        <end position="286"/>
    </location>
</feature>